<sequence>MASYCAGETSCSNVLRCQLPKENKEPLHYANDPFWVSTSMQHLIQRSEQVWHTPRPVARTWRRV</sequence>
<dbReference type="EMBL" id="KQ965739">
    <property type="protein sequence ID" value="KXS19218.1"/>
    <property type="molecule type" value="Genomic_DNA"/>
</dbReference>
<reference evidence="1 2" key="1">
    <citation type="journal article" date="2015" name="Genome Biol. Evol.">
        <title>Phylogenomic analyses indicate that early fungi evolved digesting cell walls of algal ancestors of land plants.</title>
        <authorList>
            <person name="Chang Y."/>
            <person name="Wang S."/>
            <person name="Sekimoto S."/>
            <person name="Aerts A.L."/>
            <person name="Choi C."/>
            <person name="Clum A."/>
            <person name="LaButti K.M."/>
            <person name="Lindquist E.A."/>
            <person name="Yee Ngan C."/>
            <person name="Ohm R.A."/>
            <person name="Salamov A.A."/>
            <person name="Grigoriev I.V."/>
            <person name="Spatafora J.W."/>
            <person name="Berbee M.L."/>
        </authorList>
    </citation>
    <scope>NUCLEOTIDE SEQUENCE [LARGE SCALE GENOMIC DNA]</scope>
    <source>
        <strain evidence="1 2">JEL478</strain>
    </source>
</reference>
<proteinExistence type="predicted"/>
<evidence type="ECO:0000313" key="2">
    <source>
        <dbReference type="Proteomes" id="UP000070544"/>
    </source>
</evidence>
<gene>
    <name evidence="1" type="ORF">M427DRAFT_53174</name>
</gene>
<dbReference type="AlphaFoldDB" id="A0A139AR51"/>
<protein>
    <submittedName>
        <fullName evidence="1">Uncharacterized protein</fullName>
    </submittedName>
</protein>
<dbReference type="Proteomes" id="UP000070544">
    <property type="component" value="Unassembled WGS sequence"/>
</dbReference>
<organism evidence="1 2">
    <name type="scientific">Gonapodya prolifera (strain JEL478)</name>
    <name type="common">Monoblepharis prolifera</name>
    <dbReference type="NCBI Taxonomy" id="1344416"/>
    <lineage>
        <taxon>Eukaryota</taxon>
        <taxon>Fungi</taxon>
        <taxon>Fungi incertae sedis</taxon>
        <taxon>Chytridiomycota</taxon>
        <taxon>Chytridiomycota incertae sedis</taxon>
        <taxon>Monoblepharidomycetes</taxon>
        <taxon>Monoblepharidales</taxon>
        <taxon>Gonapodyaceae</taxon>
        <taxon>Gonapodya</taxon>
    </lineage>
</organism>
<name>A0A139AR51_GONPJ</name>
<accession>A0A139AR51</accession>
<keyword evidence="2" id="KW-1185">Reference proteome</keyword>
<evidence type="ECO:0000313" key="1">
    <source>
        <dbReference type="EMBL" id="KXS19218.1"/>
    </source>
</evidence>